<dbReference type="Proteomes" id="UP000292039">
    <property type="component" value="Unassembled WGS sequence"/>
</dbReference>
<feature type="compositionally biased region" description="Basic and acidic residues" evidence="1">
    <location>
        <begin position="40"/>
        <end position="50"/>
    </location>
</feature>
<protein>
    <submittedName>
        <fullName evidence="2">Uncharacterized protein</fullName>
    </submittedName>
</protein>
<reference evidence="2 3" key="1">
    <citation type="submission" date="2019-02" db="EMBL/GenBank/DDBJ databases">
        <title>Genomic Encyclopedia of Type Strains, Phase IV (KMG-IV): sequencing the most valuable type-strain genomes for metagenomic binning, comparative biology and taxonomic classification.</title>
        <authorList>
            <person name="Goeker M."/>
        </authorList>
    </citation>
    <scope>NUCLEOTIDE SEQUENCE [LARGE SCALE GENOMIC DNA]</scope>
    <source>
        <strain evidence="2 3">DSM 16618</strain>
    </source>
</reference>
<dbReference type="AlphaFoldDB" id="A0A4Q7MV52"/>
<feature type="region of interest" description="Disordered" evidence="1">
    <location>
        <begin position="33"/>
        <end position="59"/>
    </location>
</feature>
<comment type="caution">
    <text evidence="2">The sequence shown here is derived from an EMBL/GenBank/DDBJ whole genome shotgun (WGS) entry which is preliminary data.</text>
</comment>
<gene>
    <name evidence="2" type="ORF">EV679_0055</name>
</gene>
<evidence type="ECO:0000313" key="3">
    <source>
        <dbReference type="Proteomes" id="UP000292039"/>
    </source>
</evidence>
<proteinExistence type="predicted"/>
<sequence length="208" mass="22985">MHAFLLTQHPEIRVLSRHATGLGTCLASRRWHHRFSSRQRRPDRQHERQHSRQSGADVACETTLSEKHGWKLAANIPIPANSPMIEVFPAPHRSATNLSITTPVSGTIFPTAVSLPASIQGQVHRIAHTFVTGAMPISPSPTDFHRGRQSITCQRHLKCLAQTVRAISKGRTMFIGISPARSLPMRAEFANEFSGQINATLTGSYCAR</sequence>
<dbReference type="EMBL" id="SGWZ01000001">
    <property type="protein sequence ID" value="RZS72872.1"/>
    <property type="molecule type" value="Genomic_DNA"/>
</dbReference>
<name>A0A4Q7MV52_9BURK</name>
<evidence type="ECO:0000313" key="2">
    <source>
        <dbReference type="EMBL" id="RZS72872.1"/>
    </source>
</evidence>
<evidence type="ECO:0000256" key="1">
    <source>
        <dbReference type="SAM" id="MobiDB-lite"/>
    </source>
</evidence>
<accession>A0A4Q7MV52</accession>
<organism evidence="2 3">
    <name type="scientific">Kerstersia gyiorum</name>
    <dbReference type="NCBI Taxonomy" id="206506"/>
    <lineage>
        <taxon>Bacteria</taxon>
        <taxon>Pseudomonadati</taxon>
        <taxon>Pseudomonadota</taxon>
        <taxon>Betaproteobacteria</taxon>
        <taxon>Burkholderiales</taxon>
        <taxon>Alcaligenaceae</taxon>
        <taxon>Kerstersia</taxon>
    </lineage>
</organism>